<dbReference type="InterPro" id="IPR021516">
    <property type="entry name" value="DUF3179"/>
</dbReference>
<dbReference type="AlphaFoldDB" id="A0A4U0F311"/>
<proteinExistence type="predicted"/>
<protein>
    <submittedName>
        <fullName evidence="1">DUF3179 domain-containing protein</fullName>
    </submittedName>
</protein>
<sequence length="327" mass="37764">MKKLTLFLIFIVVMACSKDNTNVEQIAEENEWLVNKDDISGSFAMYPLGDNPEYTTVANTNLLDNERVGVMSFGDEVRVYPYPHTFATEIINDTYQSQKYAFTYCPLTKSAIAYTRTKTLRASGYLYKNNMVPWDEETETLWSQMLIRGIKGKRINQRLNTLAVVETKWETVKNYFPDAKVLKTIVPSNGRISTTSKASKNSLRNTNLPDDREFVYGVLDEDDNVNIFQYQDFANQSRYDITLRQHNYIVYGNETLKVISAFEVDDFNTYQILDESEFPYVLQDLNGVKYNVLGLGTNGNTLGKPKYAYVAAWWAFEDFFTDFTFQQ</sequence>
<dbReference type="RefSeq" id="WP_136841283.1">
    <property type="nucleotide sequence ID" value="NZ_SUPL01000002.1"/>
</dbReference>
<reference evidence="1 2" key="1">
    <citation type="submission" date="2019-04" db="EMBL/GenBank/DDBJ databases">
        <title>Lacinutrix sp. nov., isolated from marine water.</title>
        <authorList>
            <person name="Kim W."/>
        </authorList>
    </citation>
    <scope>NUCLEOTIDE SEQUENCE [LARGE SCALE GENOMIC DNA]</scope>
    <source>
        <strain evidence="1 2">CAU 1491</strain>
    </source>
</reference>
<dbReference type="Proteomes" id="UP000307657">
    <property type="component" value="Unassembled WGS sequence"/>
</dbReference>
<dbReference type="EMBL" id="SUPL01000002">
    <property type="protein sequence ID" value="TJY37112.1"/>
    <property type="molecule type" value="Genomic_DNA"/>
</dbReference>
<dbReference type="OrthoDB" id="9806357at2"/>
<keyword evidence="2" id="KW-1185">Reference proteome</keyword>
<gene>
    <name evidence="1" type="ORF">E5167_03960</name>
</gene>
<accession>A0A4U0F311</accession>
<organism evidence="1 2">
    <name type="scientific">Pontimicrobium aquaticum</name>
    <dbReference type="NCBI Taxonomy" id="2565367"/>
    <lineage>
        <taxon>Bacteria</taxon>
        <taxon>Pseudomonadati</taxon>
        <taxon>Bacteroidota</taxon>
        <taxon>Flavobacteriia</taxon>
        <taxon>Flavobacteriales</taxon>
        <taxon>Flavobacteriaceae</taxon>
        <taxon>Pontimicrobium</taxon>
    </lineage>
</organism>
<comment type="caution">
    <text evidence="1">The sequence shown here is derived from an EMBL/GenBank/DDBJ whole genome shotgun (WGS) entry which is preliminary data.</text>
</comment>
<evidence type="ECO:0000313" key="2">
    <source>
        <dbReference type="Proteomes" id="UP000307657"/>
    </source>
</evidence>
<name>A0A4U0F311_9FLAO</name>
<evidence type="ECO:0000313" key="1">
    <source>
        <dbReference type="EMBL" id="TJY37112.1"/>
    </source>
</evidence>
<dbReference type="PROSITE" id="PS51257">
    <property type="entry name" value="PROKAR_LIPOPROTEIN"/>
    <property type="match status" value="1"/>
</dbReference>
<dbReference type="Pfam" id="PF11376">
    <property type="entry name" value="DUF3179"/>
    <property type="match status" value="1"/>
</dbReference>